<dbReference type="OrthoDB" id="248923at2759"/>
<evidence type="ECO:0000256" key="8">
    <source>
        <dbReference type="ARBA" id="ARBA00022679"/>
    </source>
</evidence>
<keyword evidence="6" id="KW-0723">Serine/threonine-protein kinase</keyword>
<evidence type="ECO:0000256" key="17">
    <source>
        <dbReference type="SAM" id="MobiDB-lite"/>
    </source>
</evidence>
<dbReference type="InterPro" id="IPR017441">
    <property type="entry name" value="Protein_kinase_ATP_BS"/>
</dbReference>
<keyword evidence="20" id="KW-1185">Reference proteome</keyword>
<protein>
    <recommendedName>
        <fullName evidence="4">non-specific serine/threonine protein kinase</fullName>
        <ecNumber evidence="4">2.7.11.1</ecNumber>
    </recommendedName>
</protein>
<dbReference type="AlphaFoldDB" id="A0A319D0E9"/>
<feature type="region of interest" description="Disordered" evidence="17">
    <location>
        <begin position="349"/>
        <end position="402"/>
    </location>
</feature>
<gene>
    <name evidence="19" type="ORF">BO71DRAFT_74929</name>
</gene>
<keyword evidence="11 19" id="KW-0418">Kinase</keyword>
<keyword evidence="13" id="KW-0460">Magnesium</keyword>
<keyword evidence="12 16" id="KW-0067">ATP-binding</keyword>
<dbReference type="VEuPathDB" id="FungiDB:BO71DRAFT_74929"/>
<dbReference type="GO" id="GO:0046872">
    <property type="term" value="F:metal ion binding"/>
    <property type="evidence" value="ECO:0007669"/>
    <property type="project" value="UniProtKB-KW"/>
</dbReference>
<evidence type="ECO:0000256" key="11">
    <source>
        <dbReference type="ARBA" id="ARBA00022777"/>
    </source>
</evidence>
<evidence type="ECO:0000256" key="16">
    <source>
        <dbReference type="PROSITE-ProRule" id="PRU10141"/>
    </source>
</evidence>
<keyword evidence="5" id="KW-0963">Cytoplasm</keyword>
<evidence type="ECO:0000256" key="10">
    <source>
        <dbReference type="ARBA" id="ARBA00022741"/>
    </source>
</evidence>
<dbReference type="EC" id="2.7.11.1" evidence="4"/>
<dbReference type="SMART" id="SM00220">
    <property type="entry name" value="S_TKc"/>
    <property type="match status" value="1"/>
</dbReference>
<evidence type="ECO:0000256" key="3">
    <source>
        <dbReference type="ARBA" id="ARBA00008874"/>
    </source>
</evidence>
<dbReference type="InterPro" id="IPR011009">
    <property type="entry name" value="Kinase-like_dom_sf"/>
</dbReference>
<dbReference type="EMBL" id="KZ825981">
    <property type="protein sequence ID" value="PYH90479.1"/>
    <property type="molecule type" value="Genomic_DNA"/>
</dbReference>
<keyword evidence="8" id="KW-0808">Transferase</keyword>
<evidence type="ECO:0000313" key="19">
    <source>
        <dbReference type="EMBL" id="PYH90479.1"/>
    </source>
</evidence>
<dbReference type="Proteomes" id="UP000247810">
    <property type="component" value="Unassembled WGS sequence"/>
</dbReference>
<dbReference type="PROSITE" id="PS50011">
    <property type="entry name" value="PROTEIN_KINASE_DOM"/>
    <property type="match status" value="1"/>
</dbReference>
<evidence type="ECO:0000256" key="14">
    <source>
        <dbReference type="ARBA" id="ARBA00047899"/>
    </source>
</evidence>
<dbReference type="InterPro" id="IPR050629">
    <property type="entry name" value="STE20/SPS1-PAK"/>
</dbReference>
<dbReference type="STRING" id="1448320.A0A319D0E9"/>
<dbReference type="SUPFAM" id="SSF56112">
    <property type="entry name" value="Protein kinase-like (PK-like)"/>
    <property type="match status" value="1"/>
</dbReference>
<evidence type="ECO:0000256" key="5">
    <source>
        <dbReference type="ARBA" id="ARBA00022490"/>
    </source>
</evidence>
<dbReference type="PANTHER" id="PTHR48012">
    <property type="entry name" value="STERILE20-LIKE KINASE, ISOFORM B-RELATED"/>
    <property type="match status" value="1"/>
</dbReference>
<keyword evidence="7" id="KW-0597">Phosphoprotein</keyword>
<evidence type="ECO:0000256" key="6">
    <source>
        <dbReference type="ARBA" id="ARBA00022527"/>
    </source>
</evidence>
<dbReference type="GO" id="GO:0005524">
    <property type="term" value="F:ATP binding"/>
    <property type="evidence" value="ECO:0007669"/>
    <property type="project" value="UniProtKB-UniRule"/>
</dbReference>
<comment type="subcellular location">
    <subcellularLocation>
        <location evidence="2">Cytoplasm</location>
    </subcellularLocation>
</comment>
<feature type="compositionally biased region" description="Polar residues" evidence="17">
    <location>
        <begin position="350"/>
        <end position="361"/>
    </location>
</feature>
<evidence type="ECO:0000256" key="9">
    <source>
        <dbReference type="ARBA" id="ARBA00022723"/>
    </source>
</evidence>
<evidence type="ECO:0000256" key="12">
    <source>
        <dbReference type="ARBA" id="ARBA00022840"/>
    </source>
</evidence>
<evidence type="ECO:0000256" key="2">
    <source>
        <dbReference type="ARBA" id="ARBA00004496"/>
    </source>
</evidence>
<dbReference type="Pfam" id="PF00069">
    <property type="entry name" value="Pkinase"/>
    <property type="match status" value="1"/>
</dbReference>
<sequence>MDDDMASHYQMLEELGSGSFGTVYKAIEKATGEIVAIKHIDLESSEDDIVEIQQEISVLATCASQFVTQYKASFLRGHKLWIVMEYLGGGSCLDLLKPGVFNEAHVAIICQQLLLGLDYLHSEGKIHRDIKAANVLLSHTGKVKLADFGVAAQLINIKSQRNTFVGTPFWMAPEVIQQAGYDYKADIWSLGITAIEMINGEPPHASTHPMKVLFLIPKEPAPRLQGNEYSSTFKDFISQCLTKDPDRRPSAKELLRHKFIRNAGKTEALQELILRRQDWNAGRGATRKMKYYAESLNTIRNLDDDDGWVFDTVKAPTMVIRDDLDEFENEQEPQDWVFDETSEMIEDFHISSSPQHETNTAVRRPPAPADHSPSLQRAKRRSSGMKQPLGVDMSFGNSPSTVRQFRRVSDKIPADASYPPQYSFVSDENSSPKTLFSEPNSKEAQLGRRAYSKAVGLACQEVLGTTGDDEKREVISRLAEAWSDLEMIDPEGLYHIVKSMTEKLQGDPKLGSLVPPAPPSDSPQRPRLVLAQNNPHLKSHRRRQSSAVPEPNLQPAQLANLPGQQVPGMEHTKQLSDVLYNRWSDGLRNRWPGI</sequence>
<feature type="binding site" evidence="16">
    <location>
        <position position="38"/>
    </location>
    <ligand>
        <name>ATP</name>
        <dbReference type="ChEBI" id="CHEBI:30616"/>
    </ligand>
</feature>
<dbReference type="GO" id="GO:0004674">
    <property type="term" value="F:protein serine/threonine kinase activity"/>
    <property type="evidence" value="ECO:0007669"/>
    <property type="project" value="UniProtKB-KW"/>
</dbReference>
<dbReference type="CDD" id="cd06609">
    <property type="entry name" value="STKc_MST3_like"/>
    <property type="match status" value="1"/>
</dbReference>
<evidence type="ECO:0000259" key="18">
    <source>
        <dbReference type="PROSITE" id="PS50011"/>
    </source>
</evidence>
<keyword evidence="10 16" id="KW-0547">Nucleotide-binding</keyword>
<evidence type="ECO:0000256" key="1">
    <source>
        <dbReference type="ARBA" id="ARBA00001946"/>
    </source>
</evidence>
<keyword evidence="9" id="KW-0479">Metal-binding</keyword>
<feature type="region of interest" description="Disordered" evidence="17">
    <location>
        <begin position="507"/>
        <end position="568"/>
    </location>
</feature>
<evidence type="ECO:0000256" key="13">
    <source>
        <dbReference type="ARBA" id="ARBA00022842"/>
    </source>
</evidence>
<dbReference type="FunFam" id="1.10.510.10:FF:000411">
    <property type="entry name" value="Probable Ste20-like kinase Don3"/>
    <property type="match status" value="1"/>
</dbReference>
<name>A0A319D0E9_9EURO</name>
<feature type="region of interest" description="Disordered" evidence="17">
    <location>
        <begin position="414"/>
        <end position="442"/>
    </location>
</feature>
<dbReference type="Gene3D" id="1.10.510.10">
    <property type="entry name" value="Transferase(Phosphotransferase) domain 1"/>
    <property type="match status" value="1"/>
</dbReference>
<comment type="catalytic activity">
    <reaction evidence="15">
        <text>L-seryl-[protein] + ATP = O-phospho-L-seryl-[protein] + ADP + H(+)</text>
        <dbReference type="Rhea" id="RHEA:17989"/>
        <dbReference type="Rhea" id="RHEA-COMP:9863"/>
        <dbReference type="Rhea" id="RHEA-COMP:11604"/>
        <dbReference type="ChEBI" id="CHEBI:15378"/>
        <dbReference type="ChEBI" id="CHEBI:29999"/>
        <dbReference type="ChEBI" id="CHEBI:30616"/>
        <dbReference type="ChEBI" id="CHEBI:83421"/>
        <dbReference type="ChEBI" id="CHEBI:456216"/>
        <dbReference type="EC" id="2.7.11.1"/>
    </reaction>
</comment>
<evidence type="ECO:0000313" key="20">
    <source>
        <dbReference type="Proteomes" id="UP000247810"/>
    </source>
</evidence>
<evidence type="ECO:0000256" key="15">
    <source>
        <dbReference type="ARBA" id="ARBA00048679"/>
    </source>
</evidence>
<comment type="cofactor">
    <cofactor evidence="1">
        <name>Mg(2+)</name>
        <dbReference type="ChEBI" id="CHEBI:18420"/>
    </cofactor>
</comment>
<feature type="compositionally biased region" description="Polar residues" evidence="17">
    <location>
        <begin position="423"/>
        <end position="442"/>
    </location>
</feature>
<comment type="catalytic activity">
    <reaction evidence="14">
        <text>L-threonyl-[protein] + ATP = O-phospho-L-threonyl-[protein] + ADP + H(+)</text>
        <dbReference type="Rhea" id="RHEA:46608"/>
        <dbReference type="Rhea" id="RHEA-COMP:11060"/>
        <dbReference type="Rhea" id="RHEA-COMP:11605"/>
        <dbReference type="ChEBI" id="CHEBI:15378"/>
        <dbReference type="ChEBI" id="CHEBI:30013"/>
        <dbReference type="ChEBI" id="CHEBI:30616"/>
        <dbReference type="ChEBI" id="CHEBI:61977"/>
        <dbReference type="ChEBI" id="CHEBI:456216"/>
        <dbReference type="EC" id="2.7.11.1"/>
    </reaction>
</comment>
<dbReference type="PANTHER" id="PTHR48012:SF10">
    <property type="entry name" value="FI20177P1"/>
    <property type="match status" value="1"/>
</dbReference>
<accession>A0A319D0E9</accession>
<feature type="domain" description="Protein kinase" evidence="18">
    <location>
        <begin position="9"/>
        <end position="260"/>
    </location>
</feature>
<evidence type="ECO:0000256" key="7">
    <source>
        <dbReference type="ARBA" id="ARBA00022553"/>
    </source>
</evidence>
<reference evidence="19 20" key="1">
    <citation type="submission" date="2018-02" db="EMBL/GenBank/DDBJ databases">
        <title>The genomes of Aspergillus section Nigri reveals drivers in fungal speciation.</title>
        <authorList>
            <consortium name="DOE Joint Genome Institute"/>
            <person name="Vesth T.C."/>
            <person name="Nybo J."/>
            <person name="Theobald S."/>
            <person name="Brandl J."/>
            <person name="Frisvad J.C."/>
            <person name="Nielsen K.F."/>
            <person name="Lyhne E.K."/>
            <person name="Kogle M.E."/>
            <person name="Kuo A."/>
            <person name="Riley R."/>
            <person name="Clum A."/>
            <person name="Nolan M."/>
            <person name="Lipzen A."/>
            <person name="Salamov A."/>
            <person name="Henrissat B."/>
            <person name="Wiebenga A."/>
            <person name="De vries R.P."/>
            <person name="Grigoriev I.V."/>
            <person name="Mortensen U.H."/>
            <person name="Andersen M.R."/>
            <person name="Baker S.E."/>
        </authorList>
    </citation>
    <scope>NUCLEOTIDE SEQUENCE [LARGE SCALE GENOMIC DNA]</scope>
    <source>
        <strain evidence="19 20">CBS 707.79</strain>
    </source>
</reference>
<organism evidence="19 20">
    <name type="scientific">Aspergillus ellipticus CBS 707.79</name>
    <dbReference type="NCBI Taxonomy" id="1448320"/>
    <lineage>
        <taxon>Eukaryota</taxon>
        <taxon>Fungi</taxon>
        <taxon>Dikarya</taxon>
        <taxon>Ascomycota</taxon>
        <taxon>Pezizomycotina</taxon>
        <taxon>Eurotiomycetes</taxon>
        <taxon>Eurotiomycetidae</taxon>
        <taxon>Eurotiales</taxon>
        <taxon>Aspergillaceae</taxon>
        <taxon>Aspergillus</taxon>
        <taxon>Aspergillus subgen. Circumdati</taxon>
    </lineage>
</organism>
<proteinExistence type="inferred from homology"/>
<dbReference type="PROSITE" id="PS00107">
    <property type="entry name" value="PROTEIN_KINASE_ATP"/>
    <property type="match status" value="1"/>
</dbReference>
<dbReference type="GO" id="GO:0005737">
    <property type="term" value="C:cytoplasm"/>
    <property type="evidence" value="ECO:0007669"/>
    <property type="project" value="UniProtKB-SubCell"/>
</dbReference>
<dbReference type="InterPro" id="IPR000719">
    <property type="entry name" value="Prot_kinase_dom"/>
</dbReference>
<comment type="similarity">
    <text evidence="3">Belongs to the protein kinase superfamily. STE Ser/Thr protein kinase family. STE20 subfamily.</text>
</comment>
<evidence type="ECO:0000256" key="4">
    <source>
        <dbReference type="ARBA" id="ARBA00012513"/>
    </source>
</evidence>
<dbReference type="FunFam" id="3.30.200.20:FF:000488">
    <property type="entry name" value="Related to severin kinase"/>
    <property type="match status" value="1"/>
</dbReference>